<accession>A0A382XTL6</accession>
<dbReference type="GO" id="GO:0004385">
    <property type="term" value="F:GMP kinase activity"/>
    <property type="evidence" value="ECO:0007669"/>
    <property type="project" value="UniProtKB-EC"/>
</dbReference>
<dbReference type="InterPro" id="IPR008145">
    <property type="entry name" value="GK/Ca_channel_bsu"/>
</dbReference>
<dbReference type="InterPro" id="IPR027417">
    <property type="entry name" value="P-loop_NTPase"/>
</dbReference>
<keyword evidence="5" id="KW-0418">Kinase</keyword>
<dbReference type="NCBIfam" id="TIGR03263">
    <property type="entry name" value="guanyl_kin"/>
    <property type="match status" value="1"/>
</dbReference>
<dbReference type="PANTHER" id="PTHR23117:SF13">
    <property type="entry name" value="GUANYLATE KINASE"/>
    <property type="match status" value="1"/>
</dbReference>
<evidence type="ECO:0000256" key="1">
    <source>
        <dbReference type="ARBA" id="ARBA00005790"/>
    </source>
</evidence>
<dbReference type="PROSITE" id="PS50052">
    <property type="entry name" value="GUANYLATE_KINASE_2"/>
    <property type="match status" value="1"/>
</dbReference>
<proteinExistence type="inferred from homology"/>
<dbReference type="Gene3D" id="3.40.50.300">
    <property type="entry name" value="P-loop containing nucleotide triphosphate hydrolases"/>
    <property type="match status" value="1"/>
</dbReference>
<dbReference type="EC" id="2.7.4.8" evidence="2"/>
<dbReference type="EMBL" id="UINC01170264">
    <property type="protein sequence ID" value="SVD74224.1"/>
    <property type="molecule type" value="Genomic_DNA"/>
</dbReference>
<keyword evidence="3" id="KW-0808">Transferase</keyword>
<keyword evidence="6" id="KW-0067">ATP-binding</keyword>
<dbReference type="HAMAP" id="MF_00328">
    <property type="entry name" value="Guanylate_kinase"/>
    <property type="match status" value="1"/>
</dbReference>
<dbReference type="InterPro" id="IPR017665">
    <property type="entry name" value="Guanylate_kinase"/>
</dbReference>
<evidence type="ECO:0000256" key="2">
    <source>
        <dbReference type="ARBA" id="ARBA00012961"/>
    </source>
</evidence>
<gene>
    <name evidence="8" type="ORF">METZ01_LOCUS427078</name>
</gene>
<protein>
    <recommendedName>
        <fullName evidence="2">guanylate kinase</fullName>
        <ecNumber evidence="2">2.7.4.8</ecNumber>
    </recommendedName>
</protein>
<comment type="similarity">
    <text evidence="1">Belongs to the guanylate kinase family.</text>
</comment>
<dbReference type="GO" id="GO:0005829">
    <property type="term" value="C:cytosol"/>
    <property type="evidence" value="ECO:0007669"/>
    <property type="project" value="TreeGrafter"/>
</dbReference>
<reference evidence="8" key="1">
    <citation type="submission" date="2018-05" db="EMBL/GenBank/DDBJ databases">
        <authorList>
            <person name="Lanie J.A."/>
            <person name="Ng W.-L."/>
            <person name="Kazmierczak K.M."/>
            <person name="Andrzejewski T.M."/>
            <person name="Davidsen T.M."/>
            <person name="Wayne K.J."/>
            <person name="Tettelin H."/>
            <person name="Glass J.I."/>
            <person name="Rusch D."/>
            <person name="Podicherti R."/>
            <person name="Tsui H.-C.T."/>
            <person name="Winkler M.E."/>
        </authorList>
    </citation>
    <scope>NUCLEOTIDE SEQUENCE</scope>
</reference>
<name>A0A382XTL6_9ZZZZ</name>
<evidence type="ECO:0000256" key="3">
    <source>
        <dbReference type="ARBA" id="ARBA00022679"/>
    </source>
</evidence>
<dbReference type="PANTHER" id="PTHR23117">
    <property type="entry name" value="GUANYLATE KINASE-RELATED"/>
    <property type="match status" value="1"/>
</dbReference>
<dbReference type="InterPro" id="IPR020590">
    <property type="entry name" value="Guanylate_kinase_CS"/>
</dbReference>
<sequence>METSGIVFILSAPSGTGKTTTCRLLQQKLPSLKFSVSHTTREARNGETEGVDYHFIPQKDFEKKIERGEFLEWAKIHKQCYGTAFDTVDRHRKNGDDILIELDVQGAQSLRNTNYKAVFIFMLPPSLKDLEVRLNQRDTETENTIRERMEVGKNEIKQLTLYDYILTNFDVEETVENLLAIIRAERCRIELYQPPSPDLSNLLDNRVNT</sequence>
<dbReference type="CDD" id="cd00071">
    <property type="entry name" value="GMPK"/>
    <property type="match status" value="1"/>
</dbReference>
<keyword evidence="4" id="KW-0547">Nucleotide-binding</keyword>
<dbReference type="GO" id="GO:0005524">
    <property type="term" value="F:ATP binding"/>
    <property type="evidence" value="ECO:0007669"/>
    <property type="project" value="UniProtKB-KW"/>
</dbReference>
<dbReference type="FunFam" id="3.30.63.10:FF:000002">
    <property type="entry name" value="Guanylate kinase 1"/>
    <property type="match status" value="1"/>
</dbReference>
<evidence type="ECO:0000313" key="8">
    <source>
        <dbReference type="EMBL" id="SVD74224.1"/>
    </source>
</evidence>
<evidence type="ECO:0000259" key="7">
    <source>
        <dbReference type="PROSITE" id="PS50052"/>
    </source>
</evidence>
<dbReference type="PROSITE" id="PS00856">
    <property type="entry name" value="GUANYLATE_KINASE_1"/>
    <property type="match status" value="1"/>
</dbReference>
<dbReference type="Gene3D" id="3.30.63.10">
    <property type="entry name" value="Guanylate Kinase phosphate binding domain"/>
    <property type="match status" value="1"/>
</dbReference>
<dbReference type="Pfam" id="PF00625">
    <property type="entry name" value="Guanylate_kin"/>
    <property type="match status" value="1"/>
</dbReference>
<dbReference type="SUPFAM" id="SSF52540">
    <property type="entry name" value="P-loop containing nucleoside triphosphate hydrolases"/>
    <property type="match status" value="1"/>
</dbReference>
<feature type="domain" description="Guanylate kinase-like" evidence="7">
    <location>
        <begin position="5"/>
        <end position="183"/>
    </location>
</feature>
<dbReference type="InterPro" id="IPR008144">
    <property type="entry name" value="Guanylate_kin-like_dom"/>
</dbReference>
<dbReference type="AlphaFoldDB" id="A0A382XTL6"/>
<organism evidence="8">
    <name type="scientific">marine metagenome</name>
    <dbReference type="NCBI Taxonomy" id="408172"/>
    <lineage>
        <taxon>unclassified sequences</taxon>
        <taxon>metagenomes</taxon>
        <taxon>ecological metagenomes</taxon>
    </lineage>
</organism>
<evidence type="ECO:0000256" key="6">
    <source>
        <dbReference type="ARBA" id="ARBA00022840"/>
    </source>
</evidence>
<evidence type="ECO:0000256" key="5">
    <source>
        <dbReference type="ARBA" id="ARBA00022777"/>
    </source>
</evidence>
<evidence type="ECO:0000256" key="4">
    <source>
        <dbReference type="ARBA" id="ARBA00022741"/>
    </source>
</evidence>
<dbReference type="SMART" id="SM00072">
    <property type="entry name" value="GuKc"/>
    <property type="match status" value="1"/>
</dbReference>